<feature type="compositionally biased region" description="Polar residues" evidence="1">
    <location>
        <begin position="1"/>
        <end position="13"/>
    </location>
</feature>
<dbReference type="Gene3D" id="3.90.550.10">
    <property type="entry name" value="Spore Coat Polysaccharide Biosynthesis Protein SpsA, Chain A"/>
    <property type="match status" value="1"/>
</dbReference>
<accession>A0A821EP96</accession>
<dbReference type="InterPro" id="IPR029044">
    <property type="entry name" value="Nucleotide-diphossugar_trans"/>
</dbReference>
<dbReference type="Proteomes" id="UP000663862">
    <property type="component" value="Unassembled WGS sequence"/>
</dbReference>
<feature type="region of interest" description="Disordered" evidence="1">
    <location>
        <begin position="1"/>
        <end position="28"/>
    </location>
</feature>
<reference evidence="2" key="1">
    <citation type="submission" date="2021-02" db="EMBL/GenBank/DDBJ databases">
        <authorList>
            <person name="Nowell W R."/>
        </authorList>
    </citation>
    <scope>NUCLEOTIDE SEQUENCE</scope>
</reference>
<dbReference type="AlphaFoldDB" id="A0A821EP96"/>
<evidence type="ECO:0000313" key="2">
    <source>
        <dbReference type="EMBL" id="CAF4638127.1"/>
    </source>
</evidence>
<sequence length="182" mass="20357">MVTIDDQTNSQLINNNNNNNNNFDDDIFETNSDSDNDSALMEDAHSVEISSSITTNGSSSLICFLFCLKLDKDQIELHRFYRQGYRDIGLTFLLVLGADLCLPLIDTITKSHFNCLAYKFSSDLSTKSITIVFHSESISTLPKTLTSIILRNAIKYIHEIITADDAILFLCIEGWNSSFPAA</sequence>
<evidence type="ECO:0000313" key="3">
    <source>
        <dbReference type="Proteomes" id="UP000663862"/>
    </source>
</evidence>
<name>A0A821EP96_9BILA</name>
<comment type="caution">
    <text evidence="2">The sequence shown here is derived from an EMBL/GenBank/DDBJ whole genome shotgun (WGS) entry which is preliminary data.</text>
</comment>
<dbReference type="EMBL" id="CAJOBQ010004518">
    <property type="protein sequence ID" value="CAF4638127.1"/>
    <property type="molecule type" value="Genomic_DNA"/>
</dbReference>
<evidence type="ECO:0000256" key="1">
    <source>
        <dbReference type="SAM" id="MobiDB-lite"/>
    </source>
</evidence>
<organism evidence="2 3">
    <name type="scientific">Rotaria socialis</name>
    <dbReference type="NCBI Taxonomy" id="392032"/>
    <lineage>
        <taxon>Eukaryota</taxon>
        <taxon>Metazoa</taxon>
        <taxon>Spiralia</taxon>
        <taxon>Gnathifera</taxon>
        <taxon>Rotifera</taxon>
        <taxon>Eurotatoria</taxon>
        <taxon>Bdelloidea</taxon>
        <taxon>Philodinida</taxon>
        <taxon>Philodinidae</taxon>
        <taxon>Rotaria</taxon>
    </lineage>
</organism>
<proteinExistence type="predicted"/>
<protein>
    <submittedName>
        <fullName evidence="2">Uncharacterized protein</fullName>
    </submittedName>
</protein>
<gene>
    <name evidence="2" type="ORF">TSG867_LOCUS30015</name>
</gene>